<proteinExistence type="predicted"/>
<dbReference type="Proteomes" id="UP000743107">
    <property type="component" value="Unassembled WGS sequence"/>
</dbReference>
<dbReference type="InterPro" id="IPR007401">
    <property type="entry name" value="DUF454"/>
</dbReference>
<reference evidence="2" key="1">
    <citation type="submission" date="2019-10" db="EMBL/GenBank/DDBJ databases">
        <authorList>
            <person name="Irmler S."/>
            <person name="Berthoud H."/>
            <person name="Roetschi A."/>
            <person name="Arias E."/>
            <person name="Shani N."/>
            <person name="Wuethrich D."/>
            <person name="Bruggmann R."/>
        </authorList>
    </citation>
    <scope>NUCLEOTIDE SEQUENCE</scope>
    <source>
        <strain evidence="2">FAM13073</strain>
    </source>
</reference>
<dbReference type="EMBL" id="JADOFV010000002">
    <property type="protein sequence ID" value="MBF7127056.1"/>
    <property type="molecule type" value="Genomic_DNA"/>
</dbReference>
<sequence>MTFIITRLFWLTSAFFNIVLGIIGLALPVMPASPFFILALISVKKASPETHQRIIKTRPFVWLQGKFPIVGKWLG</sequence>
<dbReference type="AlphaFoldDB" id="A0A6L5A2M5"/>
<keyword evidence="4" id="KW-1185">Reference proteome</keyword>
<keyword evidence="1" id="KW-0472">Membrane</keyword>
<gene>
    <name evidence="2" type="ORF">GBO79_03660</name>
    <name evidence="3" type="ORF">ITQ97_04415</name>
</gene>
<protein>
    <submittedName>
        <fullName evidence="3">DUF454 family protein</fullName>
    </submittedName>
</protein>
<dbReference type="EMBL" id="WENB01000002">
    <property type="protein sequence ID" value="KAF0413979.1"/>
    <property type="molecule type" value="Genomic_DNA"/>
</dbReference>
<reference evidence="4" key="3">
    <citation type="submission" date="2020-03" db="EMBL/GenBank/DDBJ databases">
        <title>SpeciesPrimer: A bioinformatics pipeline dedicated to the design of qPCR primers for the quantification of bacterial species.</title>
        <authorList>
            <person name="Dreier M."/>
            <person name="Berthoud H."/>
            <person name="Shani N."/>
            <person name="Wechsler D."/>
            <person name="Junier P."/>
        </authorList>
    </citation>
    <scope>NUCLEOTIDE SEQUENCE [LARGE SCALE GENOMIC DNA]</scope>
    <source>
        <strain evidence="4">FAM13073</strain>
    </source>
</reference>
<dbReference type="Proteomes" id="UP000472573">
    <property type="component" value="Unassembled WGS sequence"/>
</dbReference>
<feature type="transmembrane region" description="Helical" evidence="1">
    <location>
        <begin position="15"/>
        <end position="43"/>
    </location>
</feature>
<organism evidence="3 5">
    <name type="scientific">Pediococcus pentosaceus</name>
    <dbReference type="NCBI Taxonomy" id="1255"/>
    <lineage>
        <taxon>Bacteria</taxon>
        <taxon>Bacillati</taxon>
        <taxon>Bacillota</taxon>
        <taxon>Bacilli</taxon>
        <taxon>Lactobacillales</taxon>
        <taxon>Lactobacillaceae</taxon>
        <taxon>Pediococcus</taxon>
    </lineage>
</organism>
<evidence type="ECO:0000256" key="1">
    <source>
        <dbReference type="SAM" id="Phobius"/>
    </source>
</evidence>
<accession>A0A6L5A2M5</accession>
<reference evidence="2" key="2">
    <citation type="submission" date="2019-12" db="EMBL/GenBank/DDBJ databases">
        <title>SpeciesPrimer: A bioinformatics pipeline dedicated to the design of qPCR primers for the quantification of bacterial species.</title>
        <authorList>
            <person name="Dreier M."/>
            <person name="Berthoud H."/>
            <person name="Shani N."/>
            <person name="Wechsler D."/>
            <person name="Junier P."/>
        </authorList>
    </citation>
    <scope>NUCLEOTIDE SEQUENCE</scope>
    <source>
        <strain evidence="2">FAM13073</strain>
    </source>
</reference>
<name>A0A6L5A2M5_PEDPE</name>
<dbReference type="RefSeq" id="WP_060743495.1">
    <property type="nucleotide sequence ID" value="NZ_CP023655.1"/>
</dbReference>
<reference evidence="3" key="4">
    <citation type="submission" date="2020-11" db="EMBL/GenBank/DDBJ databases">
        <title>Antibiotic susceptibility profiles of Pediococcus pentosaceus from various origins and their implications for the safety assessment of strains with food-technology applications.</title>
        <authorList>
            <person name="Shani N."/>
            <person name="Oberhaensli S."/>
            <person name="Arias E."/>
        </authorList>
    </citation>
    <scope>NUCLEOTIDE SEQUENCE</scope>
    <source>
        <strain evidence="3">FAM 19164</strain>
    </source>
</reference>
<keyword evidence="1" id="KW-0812">Transmembrane</keyword>
<evidence type="ECO:0000313" key="5">
    <source>
        <dbReference type="Proteomes" id="UP000743107"/>
    </source>
</evidence>
<keyword evidence="1" id="KW-1133">Transmembrane helix</keyword>
<evidence type="ECO:0000313" key="2">
    <source>
        <dbReference type="EMBL" id="KAF0413979.1"/>
    </source>
</evidence>
<dbReference type="Pfam" id="PF04304">
    <property type="entry name" value="DUF454"/>
    <property type="match status" value="1"/>
</dbReference>
<comment type="caution">
    <text evidence="3">The sequence shown here is derived from an EMBL/GenBank/DDBJ whole genome shotgun (WGS) entry which is preliminary data.</text>
</comment>
<evidence type="ECO:0000313" key="3">
    <source>
        <dbReference type="EMBL" id="MBF7127056.1"/>
    </source>
</evidence>
<evidence type="ECO:0000313" key="4">
    <source>
        <dbReference type="Proteomes" id="UP000472573"/>
    </source>
</evidence>